<dbReference type="SUPFAM" id="SSF54236">
    <property type="entry name" value="Ubiquitin-like"/>
    <property type="match status" value="1"/>
</dbReference>
<proteinExistence type="predicted"/>
<dbReference type="InterPro" id="IPR000626">
    <property type="entry name" value="Ubiquitin-like_dom"/>
</dbReference>
<protein>
    <submittedName>
        <fullName evidence="2">Ubiquitin family protein</fullName>
    </submittedName>
</protein>
<evidence type="ECO:0000313" key="3">
    <source>
        <dbReference type="Proteomes" id="UP000028828"/>
    </source>
</evidence>
<dbReference type="Proteomes" id="UP000028828">
    <property type="component" value="Unassembled WGS sequence"/>
</dbReference>
<name>A0A086J7J0_TOXGO</name>
<feature type="domain" description="Ubiquitin-like" evidence="1">
    <location>
        <begin position="1"/>
        <end position="62"/>
    </location>
</feature>
<sequence>MKLDVRVINLEDDSKQTVTVESWETVKTVKNLIEQKTGILESEQHYYLGVQLIEDSMPADQLRKKAQAEDRVPPDGSDGVHVVEVKMYTGKAPIDFDDSFFKDIIKKLQTHEQIMKHISVRVHRKGDDAKYNFHLDISFLTVESLKEDLINRLGPSSLTGLNADNILMYIRQEQPGRPLEGLQIRDRFGTRSSMEIEVFPINPEVTVVCKVKKWGLKTEEEFNIRIQDHFLLDDLKQILVTRLRSSANPKILQRDYTVGNLKFKLNGISINSKKEAALKRKYGIPAGELWLRAFNLKEGSLVVIPL</sequence>
<dbReference type="VEuPathDB" id="ToxoDB:TGP89_266970"/>
<accession>A0A086J7J0</accession>
<dbReference type="Gene3D" id="3.10.20.90">
    <property type="entry name" value="Phosphatidylinositol 3-kinase Catalytic Subunit, Chain A, domain 1"/>
    <property type="match status" value="1"/>
</dbReference>
<comment type="caution">
    <text evidence="2">The sequence shown here is derived from an EMBL/GenBank/DDBJ whole genome shotgun (WGS) entry which is preliminary data.</text>
</comment>
<dbReference type="EMBL" id="AEYI02002482">
    <property type="protein sequence ID" value="KFG28108.1"/>
    <property type="molecule type" value="Genomic_DNA"/>
</dbReference>
<evidence type="ECO:0000259" key="1">
    <source>
        <dbReference type="PROSITE" id="PS50053"/>
    </source>
</evidence>
<dbReference type="AlphaFoldDB" id="A0A086J7J0"/>
<gene>
    <name evidence="2" type="ORF">TGP89_266970</name>
</gene>
<dbReference type="InterPro" id="IPR029071">
    <property type="entry name" value="Ubiquitin-like_domsf"/>
</dbReference>
<dbReference type="CDD" id="cd17039">
    <property type="entry name" value="Ubl_ubiquitin_like"/>
    <property type="match status" value="1"/>
</dbReference>
<dbReference type="PROSITE" id="PS50053">
    <property type="entry name" value="UBIQUITIN_2"/>
    <property type="match status" value="1"/>
</dbReference>
<organism evidence="2 3">
    <name type="scientific">Toxoplasma gondii p89</name>
    <dbReference type="NCBI Taxonomy" id="943119"/>
    <lineage>
        <taxon>Eukaryota</taxon>
        <taxon>Sar</taxon>
        <taxon>Alveolata</taxon>
        <taxon>Apicomplexa</taxon>
        <taxon>Conoidasida</taxon>
        <taxon>Coccidia</taxon>
        <taxon>Eucoccidiorida</taxon>
        <taxon>Eimeriorina</taxon>
        <taxon>Sarcocystidae</taxon>
        <taxon>Toxoplasma</taxon>
    </lineage>
</organism>
<reference evidence="2 3" key="1">
    <citation type="submission" date="2014-03" db="EMBL/GenBank/DDBJ databases">
        <authorList>
            <person name="Sibley D."/>
            <person name="Venepally P."/>
            <person name="Karamycheva S."/>
            <person name="Hadjithomas M."/>
            <person name="Khan A."/>
            <person name="Brunk B."/>
            <person name="Roos D."/>
            <person name="Caler E."/>
            <person name="Lorenzi H."/>
        </authorList>
    </citation>
    <scope>NUCLEOTIDE SEQUENCE [LARGE SCALE GENOMIC DNA]</scope>
    <source>
        <strain evidence="3">p89</strain>
    </source>
</reference>
<dbReference type="OrthoDB" id="345992at2759"/>
<evidence type="ECO:0000313" key="2">
    <source>
        <dbReference type="EMBL" id="KFG28108.1"/>
    </source>
</evidence>